<reference evidence="1" key="1">
    <citation type="submission" date="2022-06" db="EMBL/GenBank/DDBJ databases">
        <title>Genome Sequence of Candolleomyces eurysporus.</title>
        <authorList>
            <person name="Buettner E."/>
        </authorList>
    </citation>
    <scope>NUCLEOTIDE SEQUENCE</scope>
    <source>
        <strain evidence="1">VTCC 930004</strain>
    </source>
</reference>
<dbReference type="EMBL" id="JANBPK010000859">
    <property type="protein sequence ID" value="KAJ2929778.1"/>
    <property type="molecule type" value="Genomic_DNA"/>
</dbReference>
<organism evidence="1 2">
    <name type="scientific">Candolleomyces eurysporus</name>
    <dbReference type="NCBI Taxonomy" id="2828524"/>
    <lineage>
        <taxon>Eukaryota</taxon>
        <taxon>Fungi</taxon>
        <taxon>Dikarya</taxon>
        <taxon>Basidiomycota</taxon>
        <taxon>Agaricomycotina</taxon>
        <taxon>Agaricomycetes</taxon>
        <taxon>Agaricomycetidae</taxon>
        <taxon>Agaricales</taxon>
        <taxon>Agaricineae</taxon>
        <taxon>Psathyrellaceae</taxon>
        <taxon>Candolleomyces</taxon>
    </lineage>
</organism>
<name>A0A9W8JFC3_9AGAR</name>
<dbReference type="Proteomes" id="UP001140091">
    <property type="component" value="Unassembled WGS sequence"/>
</dbReference>
<evidence type="ECO:0000313" key="1">
    <source>
        <dbReference type="EMBL" id="KAJ2929778.1"/>
    </source>
</evidence>
<gene>
    <name evidence="1" type="ORF">H1R20_g7346</name>
</gene>
<accession>A0A9W8JFC3</accession>
<proteinExistence type="predicted"/>
<feature type="non-terminal residue" evidence="1">
    <location>
        <position position="57"/>
    </location>
</feature>
<keyword evidence="2" id="KW-1185">Reference proteome</keyword>
<dbReference type="OrthoDB" id="439993at2759"/>
<protein>
    <submittedName>
        <fullName evidence="1">Uncharacterized protein</fullName>
    </submittedName>
</protein>
<dbReference type="AlphaFoldDB" id="A0A9W8JFC3"/>
<comment type="caution">
    <text evidence="1">The sequence shown here is derived from an EMBL/GenBank/DDBJ whole genome shotgun (WGS) entry which is preliminary data.</text>
</comment>
<sequence>MDYCNMKIKEEGLTGKAAMHRRETIARGHGFNVFKEMKNWADKSKQHNKAILEHIGN</sequence>
<evidence type="ECO:0000313" key="2">
    <source>
        <dbReference type="Proteomes" id="UP001140091"/>
    </source>
</evidence>